<evidence type="ECO:0000313" key="4">
    <source>
        <dbReference type="Proteomes" id="UP001627154"/>
    </source>
</evidence>
<accession>A0ABD2X3H0</accession>
<reference evidence="3 4" key="1">
    <citation type="journal article" date="2024" name="bioRxiv">
        <title>A reference genome for Trichogramma kaykai: A tiny desert-dwelling parasitoid wasp with competing sex-ratio distorters.</title>
        <authorList>
            <person name="Culotta J."/>
            <person name="Lindsey A.R."/>
        </authorList>
    </citation>
    <scope>NUCLEOTIDE SEQUENCE [LARGE SCALE GENOMIC DNA]</scope>
    <source>
        <strain evidence="3 4">KSX58</strain>
    </source>
</reference>
<dbReference type="PANTHER" id="PTHR18640">
    <property type="entry name" value="SOLUTE CARRIER FAMILY 10 MEMBER 7"/>
    <property type="match status" value="1"/>
</dbReference>
<feature type="transmembrane region" description="Helical" evidence="2">
    <location>
        <begin position="92"/>
        <end position="117"/>
    </location>
</feature>
<dbReference type="Proteomes" id="UP001627154">
    <property type="component" value="Unassembled WGS sequence"/>
</dbReference>
<feature type="transmembrane region" description="Helical" evidence="2">
    <location>
        <begin position="158"/>
        <end position="184"/>
    </location>
</feature>
<feature type="transmembrane region" description="Helical" evidence="2">
    <location>
        <begin position="196"/>
        <end position="217"/>
    </location>
</feature>
<comment type="similarity">
    <text evidence="1">Belongs to the bile acid:sodium symporter (BASS) (TC 2.A.28) family.</text>
</comment>
<dbReference type="Gene3D" id="1.20.1530.20">
    <property type="match status" value="1"/>
</dbReference>
<evidence type="ECO:0000256" key="2">
    <source>
        <dbReference type="SAM" id="Phobius"/>
    </source>
</evidence>
<dbReference type="AlphaFoldDB" id="A0ABD2X3H0"/>
<sequence>MKTDASGCDDRPLVIATTRTKRIKRESIFLQYSFFACMNICMLLAFFTSRLGGSKGFVDGNKAIWYFAIPLLYLEAGLLCEPRALLNCLRDGYLLSFLLGFVYGLAPTLCSLGNRLLDELGVNRRLLDGVEVLHCLPPPFSTSLVLGRIARADVPTSVVALLTCRFAGLLISPILLYVTLGATVPPMNEINFRESVLGTLVPLAIGVSLRSIVRYGAADSALYKWAKMQDNGGSSKNRTMWLPKGLELFIAYNLFCDAFSIDAASMHPGDILLCVLVACASQMIVTGLCWTLCNGWLKQSQDVLLASVFACTYKSVGYGGWLVRTAFGHGGAAAPTADRYRAAALDLPLAILTVAQLLLGSLLACWMSS</sequence>
<organism evidence="3 4">
    <name type="scientific">Trichogramma kaykai</name>
    <dbReference type="NCBI Taxonomy" id="54128"/>
    <lineage>
        <taxon>Eukaryota</taxon>
        <taxon>Metazoa</taxon>
        <taxon>Ecdysozoa</taxon>
        <taxon>Arthropoda</taxon>
        <taxon>Hexapoda</taxon>
        <taxon>Insecta</taxon>
        <taxon>Pterygota</taxon>
        <taxon>Neoptera</taxon>
        <taxon>Endopterygota</taxon>
        <taxon>Hymenoptera</taxon>
        <taxon>Apocrita</taxon>
        <taxon>Proctotrupomorpha</taxon>
        <taxon>Chalcidoidea</taxon>
        <taxon>Trichogrammatidae</taxon>
        <taxon>Trichogramma</taxon>
    </lineage>
</organism>
<dbReference type="Pfam" id="PF13593">
    <property type="entry name" value="SBF_like"/>
    <property type="match status" value="1"/>
</dbReference>
<feature type="transmembrane region" description="Helical" evidence="2">
    <location>
        <begin position="63"/>
        <end position="80"/>
    </location>
</feature>
<evidence type="ECO:0000313" key="3">
    <source>
        <dbReference type="EMBL" id="KAL3399892.1"/>
    </source>
</evidence>
<keyword evidence="2" id="KW-0472">Membrane</keyword>
<dbReference type="InterPro" id="IPR038770">
    <property type="entry name" value="Na+/solute_symporter_sf"/>
</dbReference>
<keyword evidence="2" id="KW-1133">Transmembrane helix</keyword>
<comment type="caution">
    <text evidence="3">The sequence shown here is derived from an EMBL/GenBank/DDBJ whole genome shotgun (WGS) entry which is preliminary data.</text>
</comment>
<proteinExistence type="inferred from homology"/>
<feature type="transmembrane region" description="Helical" evidence="2">
    <location>
        <begin position="271"/>
        <end position="297"/>
    </location>
</feature>
<feature type="transmembrane region" description="Helical" evidence="2">
    <location>
        <begin position="29"/>
        <end position="51"/>
    </location>
</feature>
<evidence type="ECO:0000256" key="1">
    <source>
        <dbReference type="ARBA" id="ARBA00006528"/>
    </source>
</evidence>
<keyword evidence="4" id="KW-1185">Reference proteome</keyword>
<dbReference type="EMBL" id="JBJJXI010000055">
    <property type="protein sequence ID" value="KAL3399892.1"/>
    <property type="molecule type" value="Genomic_DNA"/>
</dbReference>
<gene>
    <name evidence="3" type="ORF">TKK_007115</name>
</gene>
<dbReference type="InterPro" id="IPR016833">
    <property type="entry name" value="Put_Na-Bile_cotransptr"/>
</dbReference>
<name>A0ABD2X3H0_9HYME</name>
<evidence type="ECO:0008006" key="5">
    <source>
        <dbReference type="Google" id="ProtNLM"/>
    </source>
</evidence>
<keyword evidence="2" id="KW-0812">Transmembrane</keyword>
<feature type="transmembrane region" description="Helical" evidence="2">
    <location>
        <begin position="241"/>
        <end position="259"/>
    </location>
</feature>
<protein>
    <recommendedName>
        <fullName evidence="5">Sodium/bile acid cotransporter</fullName>
    </recommendedName>
</protein>
<feature type="transmembrane region" description="Helical" evidence="2">
    <location>
        <begin position="347"/>
        <end position="367"/>
    </location>
</feature>
<dbReference type="PANTHER" id="PTHR18640:SF5">
    <property type="entry name" value="SODIUM_BILE ACID COTRANSPORTER 7"/>
    <property type="match status" value="1"/>
</dbReference>